<accession>A0ABU8XRZ5</accession>
<dbReference type="InterPro" id="IPR003825">
    <property type="entry name" value="Colicin-V_CvpA"/>
</dbReference>
<keyword evidence="3 6" id="KW-1133">Transmembrane helix</keyword>
<name>A0ABU8XRZ5_9PROT</name>
<proteinExistence type="predicted"/>
<reference evidence="7 8" key="1">
    <citation type="submission" date="2024-01" db="EMBL/GenBank/DDBJ databases">
        <title>Multi-omics insights into the function and evolution of sodium benzoate biodegradation pathways in Benzoatithermus flavus gen. nov., sp. nov. from hot spring.</title>
        <authorList>
            <person name="Hu C.-J."/>
            <person name="Li W.-J."/>
        </authorList>
    </citation>
    <scope>NUCLEOTIDE SEQUENCE [LARGE SCALE GENOMIC DNA]</scope>
    <source>
        <strain evidence="7 8">SYSU G07066</strain>
    </source>
</reference>
<feature type="transmembrane region" description="Helical" evidence="6">
    <location>
        <begin position="105"/>
        <end position="126"/>
    </location>
</feature>
<protein>
    <submittedName>
        <fullName evidence="7">CvpA family protein</fullName>
    </submittedName>
</protein>
<gene>
    <name evidence="7" type="ORF">U1T56_11690</name>
</gene>
<comment type="caution">
    <text evidence="7">The sequence shown here is derived from an EMBL/GenBank/DDBJ whole genome shotgun (WGS) entry which is preliminary data.</text>
</comment>
<dbReference type="PANTHER" id="PTHR36926:SF1">
    <property type="entry name" value="COLICIN V PRODUCTION PROTEIN"/>
    <property type="match status" value="1"/>
</dbReference>
<evidence type="ECO:0000256" key="5">
    <source>
        <dbReference type="SAM" id="MobiDB-lite"/>
    </source>
</evidence>
<evidence type="ECO:0000256" key="4">
    <source>
        <dbReference type="ARBA" id="ARBA00023136"/>
    </source>
</evidence>
<evidence type="ECO:0000313" key="8">
    <source>
        <dbReference type="Proteomes" id="UP001375743"/>
    </source>
</evidence>
<keyword evidence="2 6" id="KW-0812">Transmembrane</keyword>
<dbReference type="InterPro" id="IPR052719">
    <property type="entry name" value="CvpA-like"/>
</dbReference>
<keyword evidence="4 6" id="KW-0472">Membrane</keyword>
<dbReference type="Pfam" id="PF02674">
    <property type="entry name" value="Colicin_V"/>
    <property type="match status" value="1"/>
</dbReference>
<feature type="transmembrane region" description="Helical" evidence="6">
    <location>
        <begin position="6"/>
        <end position="26"/>
    </location>
</feature>
<evidence type="ECO:0000256" key="3">
    <source>
        <dbReference type="ARBA" id="ARBA00022989"/>
    </source>
</evidence>
<dbReference type="EMBL" id="JBBLZC010000010">
    <property type="protein sequence ID" value="MEK0083816.1"/>
    <property type="molecule type" value="Genomic_DNA"/>
</dbReference>
<evidence type="ECO:0000256" key="6">
    <source>
        <dbReference type="SAM" id="Phobius"/>
    </source>
</evidence>
<evidence type="ECO:0000256" key="2">
    <source>
        <dbReference type="ARBA" id="ARBA00022692"/>
    </source>
</evidence>
<comment type="subcellular location">
    <subcellularLocation>
        <location evidence="1">Membrane</location>
        <topology evidence="1">Multi-pass membrane protein</topology>
    </subcellularLocation>
</comment>
<dbReference type="Proteomes" id="UP001375743">
    <property type="component" value="Unassembled WGS sequence"/>
</dbReference>
<sequence length="209" mass="21492">MHELPLTLFDAFVIVVVGLSALVALTRGAVAEILGLLSWVVAGIAAVAVQPRLTPMVRQAVANDTVAAALAVAGAFIVVLVVCKIVAGVVVRAVESSPLGPLDKLLGLVVGALKGAVLVAVAYLVASSLIKPELQPRWVQEAYLIEPVREGSALLARLVPERYRREGLAAAGAADGAIEDEAARATGGHGSTTGQRQVIAKPLPPAPQR</sequence>
<dbReference type="RefSeq" id="WP_418159663.1">
    <property type="nucleotide sequence ID" value="NZ_JBBLZC010000010.1"/>
</dbReference>
<feature type="transmembrane region" description="Helical" evidence="6">
    <location>
        <begin position="65"/>
        <end position="93"/>
    </location>
</feature>
<organism evidence="7 8">
    <name type="scientific">Benzoatithermus flavus</name>
    <dbReference type="NCBI Taxonomy" id="3108223"/>
    <lineage>
        <taxon>Bacteria</taxon>
        <taxon>Pseudomonadati</taxon>
        <taxon>Pseudomonadota</taxon>
        <taxon>Alphaproteobacteria</taxon>
        <taxon>Geminicoccales</taxon>
        <taxon>Geminicoccaceae</taxon>
        <taxon>Benzoatithermus</taxon>
    </lineage>
</organism>
<evidence type="ECO:0000256" key="1">
    <source>
        <dbReference type="ARBA" id="ARBA00004141"/>
    </source>
</evidence>
<evidence type="ECO:0000313" key="7">
    <source>
        <dbReference type="EMBL" id="MEK0083816.1"/>
    </source>
</evidence>
<feature type="region of interest" description="Disordered" evidence="5">
    <location>
        <begin position="180"/>
        <end position="209"/>
    </location>
</feature>
<feature type="transmembrane region" description="Helical" evidence="6">
    <location>
        <begin position="33"/>
        <end position="53"/>
    </location>
</feature>
<keyword evidence="8" id="KW-1185">Reference proteome</keyword>
<dbReference type="PANTHER" id="PTHR36926">
    <property type="entry name" value="COLICIN V PRODUCTION PROTEIN"/>
    <property type="match status" value="1"/>
</dbReference>